<dbReference type="GO" id="GO:0008168">
    <property type="term" value="F:methyltransferase activity"/>
    <property type="evidence" value="ECO:0007669"/>
    <property type="project" value="InterPro"/>
</dbReference>
<evidence type="ECO:0000313" key="2">
    <source>
        <dbReference type="EMBL" id="SDT96689.1"/>
    </source>
</evidence>
<feature type="domain" description="DUF4942" evidence="1">
    <location>
        <begin position="313"/>
        <end position="526"/>
    </location>
</feature>
<name>A0A1H2ENU4_9PROT</name>
<keyword evidence="3" id="KW-1185">Reference proteome</keyword>
<dbReference type="EMBL" id="FNLN01000014">
    <property type="protein sequence ID" value="SDT96689.1"/>
    <property type="molecule type" value="Genomic_DNA"/>
</dbReference>
<reference evidence="3" key="1">
    <citation type="submission" date="2016-10" db="EMBL/GenBank/DDBJ databases">
        <authorList>
            <person name="Varghese N."/>
            <person name="Submissions S."/>
        </authorList>
    </citation>
    <scope>NUCLEOTIDE SEQUENCE [LARGE SCALE GENOMIC DNA]</scope>
    <source>
        <strain evidence="3">Nm10</strain>
    </source>
</reference>
<evidence type="ECO:0000259" key="1">
    <source>
        <dbReference type="Pfam" id="PF13708"/>
    </source>
</evidence>
<proteinExistence type="predicted"/>
<organism evidence="2 3">
    <name type="scientific">Nitrosomonas ureae</name>
    <dbReference type="NCBI Taxonomy" id="44577"/>
    <lineage>
        <taxon>Bacteria</taxon>
        <taxon>Pseudomonadati</taxon>
        <taxon>Pseudomonadota</taxon>
        <taxon>Betaproteobacteria</taxon>
        <taxon>Nitrosomonadales</taxon>
        <taxon>Nitrosomonadaceae</taxon>
        <taxon>Nitrosomonas</taxon>
    </lineage>
</organism>
<dbReference type="Proteomes" id="UP000182882">
    <property type="component" value="Unassembled WGS sequence"/>
</dbReference>
<dbReference type="KEGG" id="nur:ATY38_12185"/>
<dbReference type="GO" id="GO:0032259">
    <property type="term" value="P:methylation"/>
    <property type="evidence" value="ECO:0007669"/>
    <property type="project" value="InterPro"/>
</dbReference>
<dbReference type="InterPro" id="IPR002052">
    <property type="entry name" value="DNA_methylase_N6_adenine_CS"/>
</dbReference>
<dbReference type="GO" id="GO:0003676">
    <property type="term" value="F:nucleic acid binding"/>
    <property type="evidence" value="ECO:0007669"/>
    <property type="project" value="InterPro"/>
</dbReference>
<accession>A0A1H2ENU4</accession>
<gene>
    <name evidence="2" type="ORF">SAMN05216406_11431</name>
</gene>
<dbReference type="PROSITE" id="PS00092">
    <property type="entry name" value="N6_MTASE"/>
    <property type="match status" value="1"/>
</dbReference>
<dbReference type="InterPro" id="IPR031339">
    <property type="entry name" value="DUF4942"/>
</dbReference>
<sequence>MKTSTAQALAELNATGQDFEWYPTTNEIIDTFFDHASNFELESILDVGSGDGKVLKRFKDKHLSAPKLDWETRRHIDYFAIEKARPLLDSLPIDIGILGTDFWEQSLLDKSVDCIFSNPPYKEFIDWSVKVIREANCSYIYLVLPQRWKEQKPIIAALESRKAGYKVLGEFDFLNSEDRQARARVDLVYIWLCHVDYSEKRSKYAHGRTQNLIDPFDLWVKEFFGLEENNRKLDISECAQKKEDDETRKANIENSLVPGNGMIEVLDELYREELNGLIENYKKVCSLDEALFKELDISVKSIISSIKVRVSGLKNSYWNELFSNYSPLTGRLTAASRKNFIESIRRKTNIDFTASNAYAITVWAIKNADGYLDKQMIDTFKRMVDSASIINYKSNEKVFKKNSYMYFREDYDKHTHFKLDYRLVISRTGGGLNHDRWASRGGLTEESANFIDDLIVIAKNLGFNSDDCVRNHNFTAGQKEEFYCTTKAGKHLKLMELRVYMNGNMHVKFNQSFMLAFNVEVGRLRGWIHNAQHAAAEMDVPVEEVKEYLNSSYSLANDSQVAGLLMLAH</sequence>
<dbReference type="Pfam" id="PF13708">
    <property type="entry name" value="DUF4942"/>
    <property type="match status" value="1"/>
</dbReference>
<dbReference type="InterPro" id="IPR029063">
    <property type="entry name" value="SAM-dependent_MTases_sf"/>
</dbReference>
<evidence type="ECO:0000313" key="3">
    <source>
        <dbReference type="Proteomes" id="UP000182882"/>
    </source>
</evidence>
<dbReference type="SUPFAM" id="SSF53335">
    <property type="entry name" value="S-adenosyl-L-methionine-dependent methyltransferases"/>
    <property type="match status" value="1"/>
</dbReference>
<dbReference type="RefSeq" id="WP_062559544.1">
    <property type="nucleotide sequence ID" value="NZ_CP013341.1"/>
</dbReference>
<dbReference type="AlphaFoldDB" id="A0A1H2ENU4"/>
<dbReference type="Gene3D" id="3.40.50.150">
    <property type="entry name" value="Vaccinia Virus protein VP39"/>
    <property type="match status" value="1"/>
</dbReference>
<protein>
    <recommendedName>
        <fullName evidence="1">DUF4942 domain-containing protein</fullName>
    </recommendedName>
</protein>